<feature type="transmembrane region" description="Helical" evidence="8">
    <location>
        <begin position="305"/>
        <end position="326"/>
    </location>
</feature>
<protein>
    <submittedName>
        <fullName evidence="10">Cl-channel voltage-gated family protein</fullName>
    </submittedName>
</protein>
<keyword evidence="3 8" id="KW-0812">Transmembrane</keyword>
<dbReference type="Proteomes" id="UP000007239">
    <property type="component" value="Chromosome"/>
</dbReference>
<feature type="transmembrane region" description="Helical" evidence="8">
    <location>
        <begin position="230"/>
        <end position="251"/>
    </location>
</feature>
<feature type="transmembrane region" description="Helical" evidence="8">
    <location>
        <begin position="108"/>
        <end position="129"/>
    </location>
</feature>
<dbReference type="Pfam" id="PF02080">
    <property type="entry name" value="TrkA_C"/>
    <property type="match status" value="1"/>
</dbReference>
<dbReference type="PRINTS" id="PR00762">
    <property type="entry name" value="CLCHANNEL"/>
</dbReference>
<dbReference type="eggNOG" id="COG0038">
    <property type="taxonomic scope" value="Bacteria"/>
</dbReference>
<evidence type="ECO:0000313" key="10">
    <source>
        <dbReference type="EMBL" id="AEF18274.1"/>
    </source>
</evidence>
<feature type="transmembrane region" description="Helical" evidence="8">
    <location>
        <begin position="159"/>
        <end position="184"/>
    </location>
</feature>
<dbReference type="SUPFAM" id="SSF116726">
    <property type="entry name" value="TrkA C-terminal domain-like"/>
    <property type="match status" value="1"/>
</dbReference>
<dbReference type="InterPro" id="IPR014743">
    <property type="entry name" value="Cl-channel_core"/>
</dbReference>
<dbReference type="PANTHER" id="PTHR45711:SF6">
    <property type="entry name" value="CHLORIDE CHANNEL PROTEIN"/>
    <property type="match status" value="1"/>
</dbReference>
<accession>F6BLS3</accession>
<dbReference type="InterPro" id="IPR001807">
    <property type="entry name" value="ClC"/>
</dbReference>
<evidence type="ECO:0000256" key="7">
    <source>
        <dbReference type="ARBA" id="ARBA00023214"/>
    </source>
</evidence>
<evidence type="ECO:0000256" key="1">
    <source>
        <dbReference type="ARBA" id="ARBA00004141"/>
    </source>
</evidence>
<dbReference type="RefSeq" id="WP_013789000.1">
    <property type="nucleotide sequence ID" value="NC_015555.1"/>
</dbReference>
<dbReference type="HOGENOM" id="CLU_015263_7_4_9"/>
<keyword evidence="2" id="KW-0813">Transport</keyword>
<feature type="transmembrane region" description="Helical" evidence="8">
    <location>
        <begin position="272"/>
        <end position="293"/>
    </location>
</feature>
<evidence type="ECO:0000256" key="3">
    <source>
        <dbReference type="ARBA" id="ARBA00022692"/>
    </source>
</evidence>
<feature type="transmembrane region" description="Helical" evidence="8">
    <location>
        <begin position="396"/>
        <end position="416"/>
    </location>
</feature>
<evidence type="ECO:0000256" key="8">
    <source>
        <dbReference type="SAM" id="Phobius"/>
    </source>
</evidence>
<gene>
    <name evidence="10" type="ordered locus">Thexy_2272</name>
</gene>
<dbReference type="CDD" id="cd01031">
    <property type="entry name" value="EriC"/>
    <property type="match status" value="1"/>
</dbReference>
<dbReference type="GO" id="GO:0006813">
    <property type="term" value="P:potassium ion transport"/>
    <property type="evidence" value="ECO:0007669"/>
    <property type="project" value="InterPro"/>
</dbReference>
<dbReference type="Gene3D" id="1.10.3080.10">
    <property type="entry name" value="Clc chloride channel"/>
    <property type="match status" value="1"/>
</dbReference>
<dbReference type="GO" id="GO:0008324">
    <property type="term" value="F:monoatomic cation transmembrane transporter activity"/>
    <property type="evidence" value="ECO:0007669"/>
    <property type="project" value="InterPro"/>
</dbReference>
<dbReference type="KEGG" id="txy:Thexy_2272"/>
<comment type="subcellular location">
    <subcellularLocation>
        <location evidence="1">Membrane</location>
        <topology evidence="1">Multi-pass membrane protein</topology>
    </subcellularLocation>
</comment>
<dbReference type="SUPFAM" id="SSF81340">
    <property type="entry name" value="Clc chloride channel"/>
    <property type="match status" value="1"/>
</dbReference>
<sequence>MEGGSRIYEMLKNRENFKDRLILEGIVVGVLIGLVVSLLRFMLEKTGIYLLSMYKLLETKIYLLPIWLIFLVAIGIFTNYILKLEPMISGSGIPQVEGTIIGYFKLNWLRIFVLKFVGTILMIGVGLSLGREGPCVQLGASLGQGVSRSLKRMRFEEKYLITCGAGAGLAAAFNAPLAGVIFSLEELHKNFSPIVLVSSMVSSLTATYVADTFLGLKTVFDITNMPIVPFSQYFYLLLLGVIIGFGGIIFNKSLLKAQDLYNKYVKMPQLKVFVPLLLSVIVGLFLPMVLGGGEGLVDKISGADLGFAFVVILLISKFLFTIISYGSGVPGGIFMPLLAIGALIGNLYGITIIHAFNINSIYLKDFVVLAMAGYFAAIVRAPITGSLLVTEMTGSFSHLLALSTVSITAYIVSGLYGNEPIYESLLDRIIKSKGNMANIDENDDVAKILFEMPVAVGSFVDGKKLKDIEWPHSCLVVGIKRGGKEIIPKGNTKILAGDYIVLLGNEKDVVNIKNNIRKMTEM</sequence>
<dbReference type="PROSITE" id="PS51202">
    <property type="entry name" value="RCK_C"/>
    <property type="match status" value="1"/>
</dbReference>
<keyword evidence="4 8" id="KW-1133">Transmembrane helix</keyword>
<dbReference type="InterPro" id="IPR036721">
    <property type="entry name" value="RCK_C_sf"/>
</dbReference>
<keyword evidence="11" id="KW-1185">Reference proteome</keyword>
<feature type="transmembrane region" description="Helical" evidence="8">
    <location>
        <begin position="191"/>
        <end position="210"/>
    </location>
</feature>
<reference evidence="10" key="1">
    <citation type="submission" date="2011-05" db="EMBL/GenBank/DDBJ databases">
        <title>Complete sequence of Thermoanaerobacterium xylanolyticum LX-11.</title>
        <authorList>
            <consortium name="US DOE Joint Genome Institute"/>
            <person name="Lucas S."/>
            <person name="Han J."/>
            <person name="Lapidus A."/>
            <person name="Cheng J.-F."/>
            <person name="Goodwin L."/>
            <person name="Pitluck S."/>
            <person name="Peters L."/>
            <person name="Mikhailova N."/>
            <person name="Lu M."/>
            <person name="Han C."/>
            <person name="Tapia R."/>
            <person name="Land M."/>
            <person name="Hauser L."/>
            <person name="Kyrpides N."/>
            <person name="Ivanova N."/>
            <person name="Pagani I."/>
            <person name="Hemme C."/>
            <person name="Woyke T."/>
        </authorList>
    </citation>
    <scope>NUCLEOTIDE SEQUENCE</scope>
    <source>
        <strain evidence="10">LX-11</strain>
    </source>
</reference>
<dbReference type="AlphaFoldDB" id="F6BLS3"/>
<dbReference type="eggNOG" id="COG0569">
    <property type="taxonomic scope" value="Bacteria"/>
</dbReference>
<proteinExistence type="predicted"/>
<dbReference type="GO" id="GO:0005247">
    <property type="term" value="F:voltage-gated chloride channel activity"/>
    <property type="evidence" value="ECO:0007669"/>
    <property type="project" value="TreeGrafter"/>
</dbReference>
<feature type="domain" description="RCK C-terminal" evidence="9">
    <location>
        <begin position="437"/>
        <end position="518"/>
    </location>
</feature>
<evidence type="ECO:0000256" key="4">
    <source>
        <dbReference type="ARBA" id="ARBA00022989"/>
    </source>
</evidence>
<keyword evidence="5" id="KW-0406">Ion transport</keyword>
<dbReference type="GO" id="GO:0005886">
    <property type="term" value="C:plasma membrane"/>
    <property type="evidence" value="ECO:0007669"/>
    <property type="project" value="TreeGrafter"/>
</dbReference>
<dbReference type="Pfam" id="PF00654">
    <property type="entry name" value="Voltage_CLC"/>
    <property type="match status" value="1"/>
</dbReference>
<name>F6BLS3_THEXL</name>
<evidence type="ECO:0000256" key="2">
    <source>
        <dbReference type="ARBA" id="ARBA00022448"/>
    </source>
</evidence>
<dbReference type="PANTHER" id="PTHR45711">
    <property type="entry name" value="CHLORIDE CHANNEL PROTEIN"/>
    <property type="match status" value="1"/>
</dbReference>
<evidence type="ECO:0000256" key="5">
    <source>
        <dbReference type="ARBA" id="ARBA00023065"/>
    </source>
</evidence>
<evidence type="ECO:0000313" key="11">
    <source>
        <dbReference type="Proteomes" id="UP000007239"/>
    </source>
</evidence>
<dbReference type="Gene3D" id="3.30.70.1450">
    <property type="entry name" value="Regulator of K+ conductance, C-terminal domain"/>
    <property type="match status" value="1"/>
</dbReference>
<feature type="transmembrane region" description="Helical" evidence="8">
    <location>
        <begin position="368"/>
        <end position="389"/>
    </location>
</feature>
<evidence type="ECO:0000259" key="9">
    <source>
        <dbReference type="PROSITE" id="PS51202"/>
    </source>
</evidence>
<dbReference type="STRING" id="858215.Thexy_2272"/>
<dbReference type="InterPro" id="IPR006037">
    <property type="entry name" value="RCK_C"/>
</dbReference>
<keyword evidence="7" id="KW-0868">Chloride</keyword>
<feature type="transmembrane region" description="Helical" evidence="8">
    <location>
        <begin position="21"/>
        <end position="41"/>
    </location>
</feature>
<evidence type="ECO:0000256" key="6">
    <source>
        <dbReference type="ARBA" id="ARBA00023136"/>
    </source>
</evidence>
<keyword evidence="6 8" id="KW-0472">Membrane</keyword>
<dbReference type="EMBL" id="CP002739">
    <property type="protein sequence ID" value="AEF18274.1"/>
    <property type="molecule type" value="Genomic_DNA"/>
</dbReference>
<feature type="transmembrane region" description="Helical" evidence="8">
    <location>
        <begin position="333"/>
        <end position="356"/>
    </location>
</feature>
<organism evidence="10 11">
    <name type="scientific">Thermoanaerobacterium xylanolyticum (strain ATCC 49914 / DSM 7097 / LX-11)</name>
    <dbReference type="NCBI Taxonomy" id="858215"/>
    <lineage>
        <taxon>Bacteria</taxon>
        <taxon>Bacillati</taxon>
        <taxon>Bacillota</taxon>
        <taxon>Clostridia</taxon>
        <taxon>Thermoanaerobacterales</taxon>
        <taxon>Thermoanaerobacteraceae</taxon>
        <taxon>Thermoanaerobacterium</taxon>
    </lineage>
</organism>
<feature type="transmembrane region" description="Helical" evidence="8">
    <location>
        <begin position="61"/>
        <end position="82"/>
    </location>
</feature>